<protein>
    <submittedName>
        <fullName evidence="2">Uncharacterized protein</fullName>
    </submittedName>
</protein>
<dbReference type="eggNOG" id="ENOG502T5IP">
    <property type="taxonomic scope" value="Eukaryota"/>
</dbReference>
<dbReference type="OrthoDB" id="4197295at2759"/>
<dbReference type="AlphaFoldDB" id="C4JY62"/>
<keyword evidence="3" id="KW-1185">Reference proteome</keyword>
<accession>C4JY62</accession>
<evidence type="ECO:0000256" key="1">
    <source>
        <dbReference type="SAM" id="MobiDB-lite"/>
    </source>
</evidence>
<evidence type="ECO:0000313" key="3">
    <source>
        <dbReference type="Proteomes" id="UP000002058"/>
    </source>
</evidence>
<gene>
    <name evidence="2" type="ORF">UREG_07113</name>
</gene>
<sequence>MYTYTETNKFLVLLPQAHAVAQLGLELPSKPSVNSPESTVADEAVVIPAAAPKTHRSSSTGASMNDGEKPLDSKHKKFLVAQILVHRLRTDARLLAANYCYRCGLNADNERHRSSSSWRWGALSLA</sequence>
<dbReference type="GeneID" id="8444557"/>
<feature type="region of interest" description="Disordered" evidence="1">
    <location>
        <begin position="49"/>
        <end position="71"/>
    </location>
</feature>
<dbReference type="EMBL" id="CH476619">
    <property type="protein sequence ID" value="EEP82248.1"/>
    <property type="molecule type" value="Genomic_DNA"/>
</dbReference>
<dbReference type="Proteomes" id="UP000002058">
    <property type="component" value="Unassembled WGS sequence"/>
</dbReference>
<reference evidence="3" key="1">
    <citation type="journal article" date="2009" name="Genome Res.">
        <title>Comparative genomic analyses of the human fungal pathogens Coccidioides and their relatives.</title>
        <authorList>
            <person name="Sharpton T.J."/>
            <person name="Stajich J.E."/>
            <person name="Rounsley S.D."/>
            <person name="Gardner M.J."/>
            <person name="Wortman J.R."/>
            <person name="Jordar V.S."/>
            <person name="Maiti R."/>
            <person name="Kodira C.D."/>
            <person name="Neafsey D.E."/>
            <person name="Zeng Q."/>
            <person name="Hung C.-Y."/>
            <person name="McMahan C."/>
            <person name="Muszewska A."/>
            <person name="Grynberg M."/>
            <person name="Mandel M.A."/>
            <person name="Kellner E.M."/>
            <person name="Barker B.M."/>
            <person name="Galgiani J.N."/>
            <person name="Orbach M.J."/>
            <person name="Kirkland T.N."/>
            <person name="Cole G.T."/>
            <person name="Henn M.R."/>
            <person name="Birren B.W."/>
            <person name="Taylor J.W."/>
        </authorList>
    </citation>
    <scope>NUCLEOTIDE SEQUENCE [LARGE SCALE GENOMIC DNA]</scope>
    <source>
        <strain evidence="3">UAMH 1704</strain>
    </source>
</reference>
<dbReference type="RefSeq" id="XP_002582340.1">
    <property type="nucleotide sequence ID" value="XM_002582294.1"/>
</dbReference>
<dbReference type="VEuPathDB" id="FungiDB:UREG_07113"/>
<name>C4JY62_UNCRE</name>
<proteinExistence type="predicted"/>
<evidence type="ECO:0000313" key="2">
    <source>
        <dbReference type="EMBL" id="EEP82248.1"/>
    </source>
</evidence>
<dbReference type="HOGENOM" id="CLU_1983228_0_0_1"/>
<dbReference type="InParanoid" id="C4JY62"/>
<dbReference type="KEGG" id="ure:UREG_07113"/>
<organism evidence="2 3">
    <name type="scientific">Uncinocarpus reesii (strain UAMH 1704)</name>
    <dbReference type="NCBI Taxonomy" id="336963"/>
    <lineage>
        <taxon>Eukaryota</taxon>
        <taxon>Fungi</taxon>
        <taxon>Dikarya</taxon>
        <taxon>Ascomycota</taxon>
        <taxon>Pezizomycotina</taxon>
        <taxon>Eurotiomycetes</taxon>
        <taxon>Eurotiomycetidae</taxon>
        <taxon>Onygenales</taxon>
        <taxon>Onygenaceae</taxon>
        <taxon>Uncinocarpus</taxon>
    </lineage>
</organism>